<dbReference type="EMBL" id="LXQA010285544">
    <property type="protein sequence ID" value="MCI40925.1"/>
    <property type="molecule type" value="Genomic_DNA"/>
</dbReference>
<dbReference type="AlphaFoldDB" id="A0A392RZ77"/>
<evidence type="ECO:0000313" key="1">
    <source>
        <dbReference type="EMBL" id="MCI40925.1"/>
    </source>
</evidence>
<feature type="non-terminal residue" evidence="1">
    <location>
        <position position="1"/>
    </location>
</feature>
<protein>
    <submittedName>
        <fullName evidence="1">Uncharacterized protein</fullName>
    </submittedName>
</protein>
<proteinExistence type="predicted"/>
<keyword evidence="2" id="KW-1185">Reference proteome</keyword>
<evidence type="ECO:0000313" key="2">
    <source>
        <dbReference type="Proteomes" id="UP000265520"/>
    </source>
</evidence>
<accession>A0A392RZ77</accession>
<name>A0A392RZ77_9FABA</name>
<reference evidence="1 2" key="1">
    <citation type="journal article" date="2018" name="Front. Plant Sci.">
        <title>Red Clover (Trifolium pratense) and Zigzag Clover (T. medium) - A Picture of Genomic Similarities and Differences.</title>
        <authorList>
            <person name="Dluhosova J."/>
            <person name="Istvanek J."/>
            <person name="Nedelnik J."/>
            <person name="Repkova J."/>
        </authorList>
    </citation>
    <scope>NUCLEOTIDE SEQUENCE [LARGE SCALE GENOMIC DNA]</scope>
    <source>
        <strain evidence="2">cv. 10/8</strain>
        <tissue evidence="1">Leaf</tissue>
    </source>
</reference>
<sequence>NNGWTFRRVRDELDEVVQLWKGCGHCGMVEQEEMLSGNRCWENRGDVVRQE</sequence>
<organism evidence="1 2">
    <name type="scientific">Trifolium medium</name>
    <dbReference type="NCBI Taxonomy" id="97028"/>
    <lineage>
        <taxon>Eukaryota</taxon>
        <taxon>Viridiplantae</taxon>
        <taxon>Streptophyta</taxon>
        <taxon>Embryophyta</taxon>
        <taxon>Tracheophyta</taxon>
        <taxon>Spermatophyta</taxon>
        <taxon>Magnoliopsida</taxon>
        <taxon>eudicotyledons</taxon>
        <taxon>Gunneridae</taxon>
        <taxon>Pentapetalae</taxon>
        <taxon>rosids</taxon>
        <taxon>fabids</taxon>
        <taxon>Fabales</taxon>
        <taxon>Fabaceae</taxon>
        <taxon>Papilionoideae</taxon>
        <taxon>50 kb inversion clade</taxon>
        <taxon>NPAAA clade</taxon>
        <taxon>Hologalegina</taxon>
        <taxon>IRL clade</taxon>
        <taxon>Trifolieae</taxon>
        <taxon>Trifolium</taxon>
    </lineage>
</organism>
<dbReference type="Proteomes" id="UP000265520">
    <property type="component" value="Unassembled WGS sequence"/>
</dbReference>
<comment type="caution">
    <text evidence="1">The sequence shown here is derived from an EMBL/GenBank/DDBJ whole genome shotgun (WGS) entry which is preliminary data.</text>
</comment>